<evidence type="ECO:0000313" key="4">
    <source>
        <dbReference type="Proteomes" id="UP000701801"/>
    </source>
</evidence>
<dbReference type="SUPFAM" id="SSF54593">
    <property type="entry name" value="Glyoxalase/Bleomycin resistance protein/Dihydroxybiphenyl dioxygenase"/>
    <property type="match status" value="1"/>
</dbReference>
<reference evidence="3" key="1">
    <citation type="submission" date="2021-07" db="EMBL/GenBank/DDBJ databases">
        <authorList>
            <person name="Durling M."/>
        </authorList>
    </citation>
    <scope>NUCLEOTIDE SEQUENCE</scope>
</reference>
<dbReference type="AlphaFoldDB" id="A0A9N9Q937"/>
<dbReference type="Proteomes" id="UP000701801">
    <property type="component" value="Unassembled WGS sequence"/>
</dbReference>
<keyword evidence="1" id="KW-0732">Signal</keyword>
<dbReference type="InterPro" id="IPR004360">
    <property type="entry name" value="Glyas_Fos-R_dOase_dom"/>
</dbReference>
<dbReference type="Pfam" id="PF00903">
    <property type="entry name" value="Glyoxalase"/>
    <property type="match status" value="1"/>
</dbReference>
<feature type="chain" id="PRO_5040357270" description="VOC domain-containing protein" evidence="1">
    <location>
        <begin position="25"/>
        <end position="234"/>
    </location>
</feature>
<evidence type="ECO:0000259" key="2">
    <source>
        <dbReference type="PROSITE" id="PS51819"/>
    </source>
</evidence>
<dbReference type="InterPro" id="IPR037523">
    <property type="entry name" value="VOC_core"/>
</dbReference>
<evidence type="ECO:0000256" key="1">
    <source>
        <dbReference type="SAM" id="SignalP"/>
    </source>
</evidence>
<dbReference type="Gene3D" id="3.10.180.10">
    <property type="entry name" value="2,3-Dihydroxybiphenyl 1,2-Dioxygenase, domain 1"/>
    <property type="match status" value="1"/>
</dbReference>
<comment type="caution">
    <text evidence="3">The sequence shown here is derived from an EMBL/GenBank/DDBJ whole genome shotgun (WGS) entry which is preliminary data.</text>
</comment>
<keyword evidence="4" id="KW-1185">Reference proteome</keyword>
<evidence type="ECO:0000313" key="3">
    <source>
        <dbReference type="EMBL" id="CAG8979634.1"/>
    </source>
</evidence>
<sequence>MKLIAVLLLPLLTSLTIVCPPVHYQPTNSTAGYPKLTPGTDGPADPATTQYQFNHVALLVKDLAETRKFYGDLLGMRMIFLYEETEDYSIMYMAHSQGGKNGTEYQTGAEMIAEKNDMQGLIEFTSSKSFTRSREYVPNTRQTLSHLGLIVPDVKALQERAEAFNATILKRVDDAPSLDNGSVVALGFGIDPASEEAQELIAPTKALGFFQFLVFADPDGNLIKAQQQIGSAAV</sequence>
<gene>
    <name evidence="3" type="ORF">HYALB_00011518</name>
</gene>
<organism evidence="3 4">
    <name type="scientific">Hymenoscyphus albidus</name>
    <dbReference type="NCBI Taxonomy" id="595503"/>
    <lineage>
        <taxon>Eukaryota</taxon>
        <taxon>Fungi</taxon>
        <taxon>Dikarya</taxon>
        <taxon>Ascomycota</taxon>
        <taxon>Pezizomycotina</taxon>
        <taxon>Leotiomycetes</taxon>
        <taxon>Helotiales</taxon>
        <taxon>Helotiaceae</taxon>
        <taxon>Hymenoscyphus</taxon>
    </lineage>
</organism>
<feature type="domain" description="VOC" evidence="2">
    <location>
        <begin position="52"/>
        <end position="228"/>
    </location>
</feature>
<dbReference type="EMBL" id="CAJVRM010000327">
    <property type="protein sequence ID" value="CAG8979634.1"/>
    <property type="molecule type" value="Genomic_DNA"/>
</dbReference>
<name>A0A9N9Q937_9HELO</name>
<dbReference type="PANTHER" id="PTHR10374">
    <property type="entry name" value="LACTOYLGLUTATHIONE LYASE GLYOXALASE I"/>
    <property type="match status" value="1"/>
</dbReference>
<dbReference type="OrthoDB" id="16820at2759"/>
<dbReference type="InterPro" id="IPR029068">
    <property type="entry name" value="Glyas_Bleomycin-R_OHBP_Dase"/>
</dbReference>
<proteinExistence type="predicted"/>
<accession>A0A9N9Q937</accession>
<dbReference type="PROSITE" id="PS51819">
    <property type="entry name" value="VOC"/>
    <property type="match status" value="1"/>
</dbReference>
<feature type="signal peptide" evidence="1">
    <location>
        <begin position="1"/>
        <end position="24"/>
    </location>
</feature>
<protein>
    <recommendedName>
        <fullName evidence="2">VOC domain-containing protein</fullName>
    </recommendedName>
</protein>
<dbReference type="PANTHER" id="PTHR10374:SF19">
    <property type="entry name" value="LYASE (GLO1), PUTATIVE (AFU_ORTHOLOGUE AFUA_2G13550)-RELATED"/>
    <property type="match status" value="1"/>
</dbReference>